<evidence type="ECO:0000313" key="1">
    <source>
        <dbReference type="EMBL" id="PTQ84573.1"/>
    </source>
</evidence>
<sequence>MADLFLPIKAAFGEYMGRFKQSLVNTHSDTNAMQDFDNRELKSSIVFAPSRMADAIDEILSAWRKNTNANKAQSTAFLPVIAVAIARDYTPASPSQGMMLADPIDIKIPNYPDERNLKLEIIRGQLRVQVVVIAPDDSTAKSLIARFCHFVRRYDNRGFDALYRLAGVDESWFNVWDSQDIYPLSVSIQQSNVVIQKVDLLLNIAIPMVYGASADVNSGIGSGTPDDPFGYPVLTQINMGQINMPDKVL</sequence>
<organism evidence="1 2">
    <name type="scientific">Agitococcus lubricus</name>
    <dbReference type="NCBI Taxonomy" id="1077255"/>
    <lineage>
        <taxon>Bacteria</taxon>
        <taxon>Pseudomonadati</taxon>
        <taxon>Pseudomonadota</taxon>
        <taxon>Gammaproteobacteria</taxon>
        <taxon>Moraxellales</taxon>
        <taxon>Moraxellaceae</taxon>
        <taxon>Agitococcus</taxon>
    </lineage>
</organism>
<dbReference type="EMBL" id="QAON01000059">
    <property type="protein sequence ID" value="PTQ84573.1"/>
    <property type="molecule type" value="Genomic_DNA"/>
</dbReference>
<dbReference type="AlphaFoldDB" id="A0A2T5IL94"/>
<accession>A0A2T5IL94</accession>
<protein>
    <submittedName>
        <fullName evidence="1">Uncharacterized protein</fullName>
    </submittedName>
</protein>
<name>A0A2T5IL94_9GAMM</name>
<dbReference type="OrthoDB" id="9152664at2"/>
<dbReference type="Proteomes" id="UP000244223">
    <property type="component" value="Unassembled WGS sequence"/>
</dbReference>
<dbReference type="RefSeq" id="WP_107867174.1">
    <property type="nucleotide sequence ID" value="NZ_QAON01000059.1"/>
</dbReference>
<reference evidence="1 2" key="1">
    <citation type="submission" date="2018-04" db="EMBL/GenBank/DDBJ databases">
        <title>Genomic Encyclopedia of Archaeal and Bacterial Type Strains, Phase II (KMG-II): from individual species to whole genera.</title>
        <authorList>
            <person name="Goeker M."/>
        </authorList>
    </citation>
    <scope>NUCLEOTIDE SEQUENCE [LARGE SCALE GENOMIC DNA]</scope>
    <source>
        <strain evidence="1 2">DSM 5822</strain>
    </source>
</reference>
<gene>
    <name evidence="1" type="ORF">C8N29_1593</name>
</gene>
<keyword evidence="2" id="KW-1185">Reference proteome</keyword>
<proteinExistence type="predicted"/>
<comment type="caution">
    <text evidence="1">The sequence shown here is derived from an EMBL/GenBank/DDBJ whole genome shotgun (WGS) entry which is preliminary data.</text>
</comment>
<evidence type="ECO:0000313" key="2">
    <source>
        <dbReference type="Proteomes" id="UP000244223"/>
    </source>
</evidence>